<comment type="caution">
    <text evidence="3">The sequence shown here is derived from an EMBL/GenBank/DDBJ whole genome shotgun (WGS) entry which is preliminary data.</text>
</comment>
<feature type="compositionally biased region" description="Basic and acidic residues" evidence="1">
    <location>
        <begin position="262"/>
        <end position="276"/>
    </location>
</feature>
<feature type="compositionally biased region" description="Low complexity" evidence="1">
    <location>
        <begin position="194"/>
        <end position="204"/>
    </location>
</feature>
<keyword evidence="4" id="KW-1185">Reference proteome</keyword>
<feature type="region of interest" description="Disordered" evidence="1">
    <location>
        <begin position="323"/>
        <end position="371"/>
    </location>
</feature>
<proteinExistence type="predicted"/>
<keyword evidence="2" id="KW-1133">Transmembrane helix</keyword>
<protein>
    <submittedName>
        <fullName evidence="3">Uncharacterized protein</fullName>
    </submittedName>
</protein>
<feature type="transmembrane region" description="Helical" evidence="2">
    <location>
        <begin position="447"/>
        <end position="466"/>
    </location>
</feature>
<dbReference type="Proteomes" id="UP000315369">
    <property type="component" value="Unassembled WGS sequence"/>
</dbReference>
<evidence type="ECO:0000313" key="3">
    <source>
        <dbReference type="EMBL" id="TQF11293.1"/>
    </source>
</evidence>
<feature type="compositionally biased region" description="Polar residues" evidence="1">
    <location>
        <begin position="15"/>
        <end position="28"/>
    </location>
</feature>
<feature type="compositionally biased region" description="Acidic residues" evidence="1">
    <location>
        <begin position="176"/>
        <end position="193"/>
    </location>
</feature>
<feature type="region of interest" description="Disordered" evidence="1">
    <location>
        <begin position="152"/>
        <end position="284"/>
    </location>
</feature>
<feature type="transmembrane region" description="Helical" evidence="2">
    <location>
        <begin position="472"/>
        <end position="493"/>
    </location>
</feature>
<feature type="compositionally biased region" description="Basic and acidic residues" evidence="1">
    <location>
        <begin position="336"/>
        <end position="367"/>
    </location>
</feature>
<sequence>MSDEQDPKGPPSPRGEQQQDAASGKNQTGRVLAQHFWEELQKGAVHFQEQGSEVVPRGRLRQFIHGLSLPFHIARALLGDPVARRQYLRVGLMQTVVALALSLTCMGSANKAANAVEDSQDEAVAAEVSSALKKVASVVAEQNARKAERAAARELRKQRRNGEAPADTARATAAELDSDAQDEEAGEAEDPADPDAVALAPGADEVPQVQAGKVDTNDAGPPERDAKDGETPSELAADVSAAPARQREPTVQGKNTDAAPTSDKDKSPREPSRATADEEDPEARLAMNIERRLRDIEAAANNPDAGTAVSDAVMALVAEAVSSASSDASSVQPRPKKPEGDSSKAGKVKSEPGKSPRKPHPEAEDKGSTGPTFKGFSVVGIPFWIALFAAMQLAQWVIIALSRDYHDVISREASLLTRVEPEDDAITPHIRLNVQWMRKKVRRRVRAMILFAVGVPAAAFVVSPFFCLGLSSPLITTITSLWGAWWLMVFTAAKSAQAWEPMAGQRPPWFLRAWTFLTTRVPGLRWNVLQRYGAMWTRRSTEVFVPVATVERHPWAYAGLTVVRFVGSFAPLKFFVRPLIPVASAHILREESARRAREGQGTGSSPRVPGPLEETIRSS</sequence>
<keyword evidence="2" id="KW-0812">Transmembrane</keyword>
<feature type="transmembrane region" description="Helical" evidence="2">
    <location>
        <begin position="381"/>
        <end position="401"/>
    </location>
</feature>
<accession>A0A540WQL5</accession>
<keyword evidence="2" id="KW-0472">Membrane</keyword>
<gene>
    <name evidence="3" type="ORF">FJV41_35040</name>
</gene>
<dbReference type="AlphaFoldDB" id="A0A540WQL5"/>
<feature type="compositionally biased region" description="Low complexity" evidence="1">
    <location>
        <begin position="164"/>
        <end position="174"/>
    </location>
</feature>
<evidence type="ECO:0000313" key="4">
    <source>
        <dbReference type="Proteomes" id="UP000315369"/>
    </source>
</evidence>
<feature type="compositionally biased region" description="Basic and acidic residues" evidence="1">
    <location>
        <begin position="221"/>
        <end position="230"/>
    </location>
</feature>
<feature type="region of interest" description="Disordered" evidence="1">
    <location>
        <begin position="593"/>
        <end position="619"/>
    </location>
</feature>
<evidence type="ECO:0000256" key="1">
    <source>
        <dbReference type="SAM" id="MobiDB-lite"/>
    </source>
</evidence>
<dbReference type="OrthoDB" id="5382404at2"/>
<name>A0A540WQL5_9BACT</name>
<dbReference type="EMBL" id="VIFM01000198">
    <property type="protein sequence ID" value="TQF11293.1"/>
    <property type="molecule type" value="Genomic_DNA"/>
</dbReference>
<organism evidence="3 4">
    <name type="scientific">Myxococcus llanfairpwllgwyngyllgogerychwyrndrobwllllantysiliogogogochensis</name>
    <dbReference type="NCBI Taxonomy" id="2590453"/>
    <lineage>
        <taxon>Bacteria</taxon>
        <taxon>Pseudomonadati</taxon>
        <taxon>Myxococcota</taxon>
        <taxon>Myxococcia</taxon>
        <taxon>Myxococcales</taxon>
        <taxon>Cystobacterineae</taxon>
        <taxon>Myxococcaceae</taxon>
        <taxon>Myxococcus</taxon>
    </lineage>
</organism>
<dbReference type="RefSeq" id="WP_141646952.1">
    <property type="nucleotide sequence ID" value="NZ_VIFM01000198.1"/>
</dbReference>
<reference evidence="3 4" key="1">
    <citation type="submission" date="2019-06" db="EMBL/GenBank/DDBJ databases">
        <authorList>
            <person name="Livingstone P."/>
            <person name="Whitworth D."/>
        </authorList>
    </citation>
    <scope>NUCLEOTIDE SEQUENCE [LARGE SCALE GENOMIC DNA]</scope>
    <source>
        <strain evidence="3 4">AM401</strain>
    </source>
</reference>
<evidence type="ECO:0000256" key="2">
    <source>
        <dbReference type="SAM" id="Phobius"/>
    </source>
</evidence>
<feature type="region of interest" description="Disordered" evidence="1">
    <location>
        <begin position="1"/>
        <end position="28"/>
    </location>
</feature>